<evidence type="ECO:0000259" key="5">
    <source>
        <dbReference type="PROSITE" id="PS50222"/>
    </source>
</evidence>
<dbReference type="InterPro" id="IPR002048">
    <property type="entry name" value="EF_hand_dom"/>
</dbReference>
<keyword evidence="2" id="KW-0677">Repeat</keyword>
<dbReference type="PROSITE" id="PS00018">
    <property type="entry name" value="EF_HAND_1"/>
    <property type="match status" value="1"/>
</dbReference>
<evidence type="ECO:0000313" key="7">
    <source>
        <dbReference type="Proteomes" id="UP001249851"/>
    </source>
</evidence>
<feature type="chain" id="PRO_5042126072" evidence="4">
    <location>
        <begin position="32"/>
        <end position="162"/>
    </location>
</feature>
<dbReference type="Pfam" id="PF13499">
    <property type="entry name" value="EF-hand_7"/>
    <property type="match status" value="1"/>
</dbReference>
<feature type="signal peptide" evidence="4">
    <location>
        <begin position="1"/>
        <end position="31"/>
    </location>
</feature>
<gene>
    <name evidence="6" type="ORF">P5673_007115</name>
</gene>
<sequence>MISPGLTFVSFRSLLFTSCLIIFISSRLSECSQDRKSAQEAFKNHTIDSHHLKEHLIEEMGMNEEAAMKYLNETSSDVQFFLMHDYDNNSKLDGLELLQSFSHHEHSQHEDQEHASQSREDDVVSFVDLVLQDSDLNDDGYIDFLEFATSIRHSSDRAEGAK</sequence>
<proteinExistence type="predicted"/>
<dbReference type="SUPFAM" id="SSF47473">
    <property type="entry name" value="EF-hand"/>
    <property type="match status" value="1"/>
</dbReference>
<dbReference type="InterPro" id="IPR018247">
    <property type="entry name" value="EF_Hand_1_Ca_BS"/>
</dbReference>
<evidence type="ECO:0000256" key="2">
    <source>
        <dbReference type="ARBA" id="ARBA00022737"/>
    </source>
</evidence>
<dbReference type="InterPro" id="IPR052110">
    <property type="entry name" value="MCFD2-like"/>
</dbReference>
<dbReference type="PROSITE" id="PS50222">
    <property type="entry name" value="EF_HAND_2"/>
    <property type="match status" value="1"/>
</dbReference>
<evidence type="ECO:0000256" key="3">
    <source>
        <dbReference type="ARBA" id="ARBA00022837"/>
    </source>
</evidence>
<protein>
    <submittedName>
        <fullName evidence="6">Multiple coagulation factor deficiency protein 2-like protein</fullName>
    </submittedName>
</protein>
<keyword evidence="7" id="KW-1185">Reference proteome</keyword>
<organism evidence="6 7">
    <name type="scientific">Acropora cervicornis</name>
    <name type="common">Staghorn coral</name>
    <dbReference type="NCBI Taxonomy" id="6130"/>
    <lineage>
        <taxon>Eukaryota</taxon>
        <taxon>Metazoa</taxon>
        <taxon>Cnidaria</taxon>
        <taxon>Anthozoa</taxon>
        <taxon>Hexacorallia</taxon>
        <taxon>Scleractinia</taxon>
        <taxon>Astrocoeniina</taxon>
        <taxon>Acroporidae</taxon>
        <taxon>Acropora</taxon>
    </lineage>
</organism>
<evidence type="ECO:0000256" key="1">
    <source>
        <dbReference type="ARBA" id="ARBA00022729"/>
    </source>
</evidence>
<evidence type="ECO:0000256" key="4">
    <source>
        <dbReference type="SAM" id="SignalP"/>
    </source>
</evidence>
<keyword evidence="1 4" id="KW-0732">Signal</keyword>
<reference evidence="6" key="2">
    <citation type="journal article" date="2023" name="Science">
        <title>Genomic signatures of disease resistance in endangered staghorn corals.</title>
        <authorList>
            <person name="Vollmer S.V."/>
            <person name="Selwyn J.D."/>
            <person name="Despard B.A."/>
            <person name="Roesel C.L."/>
        </authorList>
    </citation>
    <scope>NUCLEOTIDE SEQUENCE</scope>
    <source>
        <strain evidence="6">K2</strain>
    </source>
</reference>
<accession>A0AAD9QW24</accession>
<dbReference type="Proteomes" id="UP001249851">
    <property type="component" value="Unassembled WGS sequence"/>
</dbReference>
<keyword evidence="3" id="KW-0106">Calcium</keyword>
<feature type="domain" description="EF-hand" evidence="5">
    <location>
        <begin position="122"/>
        <end position="157"/>
    </location>
</feature>
<evidence type="ECO:0000313" key="6">
    <source>
        <dbReference type="EMBL" id="KAK2568131.1"/>
    </source>
</evidence>
<dbReference type="EMBL" id="JARQWQ010000012">
    <property type="protein sequence ID" value="KAK2568131.1"/>
    <property type="molecule type" value="Genomic_DNA"/>
</dbReference>
<dbReference type="AlphaFoldDB" id="A0AAD9QW24"/>
<dbReference type="InterPro" id="IPR011992">
    <property type="entry name" value="EF-hand-dom_pair"/>
</dbReference>
<dbReference type="PANTHER" id="PTHR23104:SF1">
    <property type="entry name" value="EF-HAND DOMAIN-CONTAINING PROTEIN"/>
    <property type="match status" value="1"/>
</dbReference>
<dbReference type="GO" id="GO:0005509">
    <property type="term" value="F:calcium ion binding"/>
    <property type="evidence" value="ECO:0007669"/>
    <property type="project" value="InterPro"/>
</dbReference>
<dbReference type="PANTHER" id="PTHR23104">
    <property type="entry name" value="MULTIPLE COAGULATION FACTOR DEFICIENCY PROTEIN 2 NEURAL STEM CELL DERIVED NEURONAL SURVIVAL PROTEIN"/>
    <property type="match status" value="1"/>
</dbReference>
<comment type="caution">
    <text evidence="6">The sequence shown here is derived from an EMBL/GenBank/DDBJ whole genome shotgun (WGS) entry which is preliminary data.</text>
</comment>
<dbReference type="Gene3D" id="1.10.238.10">
    <property type="entry name" value="EF-hand"/>
    <property type="match status" value="1"/>
</dbReference>
<reference evidence="6" key="1">
    <citation type="journal article" date="2023" name="G3 (Bethesda)">
        <title>Whole genome assembly and annotation of the endangered Caribbean coral Acropora cervicornis.</title>
        <authorList>
            <person name="Selwyn J.D."/>
            <person name="Vollmer S.V."/>
        </authorList>
    </citation>
    <scope>NUCLEOTIDE SEQUENCE</scope>
    <source>
        <strain evidence="6">K2</strain>
    </source>
</reference>
<name>A0AAD9QW24_ACRCE</name>